<dbReference type="Proteomes" id="UP001597169">
    <property type="component" value="Unassembled WGS sequence"/>
</dbReference>
<keyword evidence="1" id="KW-0812">Transmembrane</keyword>
<accession>A0ABW3Q7W0</accession>
<keyword evidence="1" id="KW-0472">Membrane</keyword>
<keyword evidence="1" id="KW-1133">Transmembrane helix</keyword>
<dbReference type="EMBL" id="JBHTKX010000005">
    <property type="protein sequence ID" value="MFD1130859.1"/>
    <property type="molecule type" value="Genomic_DNA"/>
</dbReference>
<dbReference type="RefSeq" id="WP_379294034.1">
    <property type="nucleotide sequence ID" value="NZ_JBHTKX010000005.1"/>
</dbReference>
<evidence type="ECO:0000313" key="3">
    <source>
        <dbReference type="Proteomes" id="UP001597169"/>
    </source>
</evidence>
<sequence length="109" mass="12521">MNWQKEGEGERMQILPVLVLMVLFFVMMFGIGFILNMLMKTTWFPSYLFVIVLIPVVIFTMWDQESMSLGAHLGTYRLVDYLTGIAGLVGAIMSGWTIKKLRLGGYRMF</sequence>
<evidence type="ECO:0000313" key="2">
    <source>
        <dbReference type="EMBL" id="MFD1130859.1"/>
    </source>
</evidence>
<feature type="transmembrane region" description="Helical" evidence="1">
    <location>
        <begin position="81"/>
        <end position="98"/>
    </location>
</feature>
<gene>
    <name evidence="2" type="ORF">ACFQ3J_22245</name>
</gene>
<keyword evidence="3" id="KW-1185">Reference proteome</keyword>
<comment type="caution">
    <text evidence="2">The sequence shown here is derived from an EMBL/GenBank/DDBJ whole genome shotgun (WGS) entry which is preliminary data.</text>
</comment>
<proteinExistence type="predicted"/>
<evidence type="ECO:0000256" key="1">
    <source>
        <dbReference type="SAM" id="Phobius"/>
    </source>
</evidence>
<dbReference type="Pfam" id="PF14068">
    <property type="entry name" value="YuiB"/>
    <property type="match status" value="1"/>
</dbReference>
<organism evidence="2 3">
    <name type="scientific">Paenibacillus provencensis</name>
    <dbReference type="NCBI Taxonomy" id="441151"/>
    <lineage>
        <taxon>Bacteria</taxon>
        <taxon>Bacillati</taxon>
        <taxon>Bacillota</taxon>
        <taxon>Bacilli</taxon>
        <taxon>Bacillales</taxon>
        <taxon>Paenibacillaceae</taxon>
        <taxon>Paenibacillus</taxon>
    </lineage>
</organism>
<name>A0ABW3Q7W0_9BACL</name>
<reference evidence="3" key="1">
    <citation type="journal article" date="2019" name="Int. J. Syst. Evol. Microbiol.">
        <title>The Global Catalogue of Microorganisms (GCM) 10K type strain sequencing project: providing services to taxonomists for standard genome sequencing and annotation.</title>
        <authorList>
            <consortium name="The Broad Institute Genomics Platform"/>
            <consortium name="The Broad Institute Genome Sequencing Center for Infectious Disease"/>
            <person name="Wu L."/>
            <person name="Ma J."/>
        </authorList>
    </citation>
    <scope>NUCLEOTIDE SEQUENCE [LARGE SCALE GENOMIC DNA]</scope>
    <source>
        <strain evidence="3">CCUG 53519</strain>
    </source>
</reference>
<feature type="transmembrane region" description="Helical" evidence="1">
    <location>
        <begin position="12"/>
        <end position="35"/>
    </location>
</feature>
<dbReference type="InterPro" id="IPR025917">
    <property type="entry name" value="YuiB"/>
</dbReference>
<protein>
    <submittedName>
        <fullName evidence="2">YuiB family protein</fullName>
    </submittedName>
</protein>
<feature type="transmembrane region" description="Helical" evidence="1">
    <location>
        <begin position="42"/>
        <end position="61"/>
    </location>
</feature>